<dbReference type="GeneID" id="36397346"/>
<evidence type="ECO:0000313" key="1">
    <source>
        <dbReference type="EMBL" id="CEG45959.1"/>
    </source>
</evidence>
<protein>
    <submittedName>
        <fullName evidence="1">Uncharacterized protein</fullName>
    </submittedName>
</protein>
<sequence length="82" mass="9297">MIVSKEVGNGISEARGGNIPTMDAETYYSDCGFKIVTLLENAGHCGVRWPTTLRQRLYQRQKSWKLSKVCEIKMRNSGYNPL</sequence>
<reference evidence="2" key="1">
    <citation type="submission" date="2014-09" db="EMBL/GenBank/DDBJ databases">
        <authorList>
            <person name="Sharma Rahul"/>
            <person name="Thines Marco"/>
        </authorList>
    </citation>
    <scope>NUCLEOTIDE SEQUENCE [LARGE SCALE GENOMIC DNA]</scope>
</reference>
<evidence type="ECO:0000313" key="2">
    <source>
        <dbReference type="Proteomes" id="UP000054928"/>
    </source>
</evidence>
<dbReference type="RefSeq" id="XP_024582328.1">
    <property type="nucleotide sequence ID" value="XM_024716761.1"/>
</dbReference>
<dbReference type="EMBL" id="CCYD01001864">
    <property type="protein sequence ID" value="CEG45959.1"/>
    <property type="molecule type" value="Genomic_DNA"/>
</dbReference>
<organism evidence="1 2">
    <name type="scientific">Plasmopara halstedii</name>
    <name type="common">Downy mildew of sunflower</name>
    <dbReference type="NCBI Taxonomy" id="4781"/>
    <lineage>
        <taxon>Eukaryota</taxon>
        <taxon>Sar</taxon>
        <taxon>Stramenopiles</taxon>
        <taxon>Oomycota</taxon>
        <taxon>Peronosporomycetes</taxon>
        <taxon>Peronosporales</taxon>
        <taxon>Peronosporaceae</taxon>
        <taxon>Plasmopara</taxon>
    </lineage>
</organism>
<dbReference type="Proteomes" id="UP000054928">
    <property type="component" value="Unassembled WGS sequence"/>
</dbReference>
<keyword evidence="2" id="KW-1185">Reference proteome</keyword>
<proteinExistence type="predicted"/>
<accession>A0A0P1AWW4</accession>
<dbReference type="AlphaFoldDB" id="A0A0P1AWW4"/>
<name>A0A0P1AWW4_PLAHL</name>